<evidence type="ECO:0000256" key="1">
    <source>
        <dbReference type="ARBA" id="ARBA00004496"/>
    </source>
</evidence>
<evidence type="ECO:0000313" key="7">
    <source>
        <dbReference type="EMBL" id="KXS18004.1"/>
    </source>
</evidence>
<dbReference type="Gene3D" id="2.130.10.10">
    <property type="entry name" value="YVTN repeat-like/Quinoprotein amine dehydrogenase"/>
    <property type="match status" value="1"/>
</dbReference>
<accession>A0A139AN24</accession>
<dbReference type="GO" id="GO:0071013">
    <property type="term" value="C:catalytic step 2 spliceosome"/>
    <property type="evidence" value="ECO:0007669"/>
    <property type="project" value="TreeGrafter"/>
</dbReference>
<feature type="repeat" description="WD" evidence="6">
    <location>
        <begin position="25"/>
        <end position="54"/>
    </location>
</feature>
<name>A0A139AN24_GONPJ</name>
<dbReference type="OrthoDB" id="1068471at2759"/>
<comment type="subcellular location">
    <subcellularLocation>
        <location evidence="1">Cytoplasm</location>
    </subcellularLocation>
</comment>
<keyword evidence="2" id="KW-0963">Cytoplasm</keyword>
<feature type="repeat" description="WD" evidence="6">
    <location>
        <begin position="97"/>
        <end position="138"/>
    </location>
</feature>
<reference evidence="7 8" key="1">
    <citation type="journal article" date="2015" name="Genome Biol. Evol.">
        <title>Phylogenomic analyses indicate that early fungi evolved digesting cell walls of algal ancestors of land plants.</title>
        <authorList>
            <person name="Chang Y."/>
            <person name="Wang S."/>
            <person name="Sekimoto S."/>
            <person name="Aerts A.L."/>
            <person name="Choi C."/>
            <person name="Clum A."/>
            <person name="LaButti K.M."/>
            <person name="Lindquist E.A."/>
            <person name="Yee Ngan C."/>
            <person name="Ohm R.A."/>
            <person name="Salamov A.A."/>
            <person name="Grigoriev I.V."/>
            <person name="Spatafora J.W."/>
            <person name="Berbee M.L."/>
        </authorList>
    </citation>
    <scope>NUCLEOTIDE SEQUENCE [LARGE SCALE GENOMIC DNA]</scope>
    <source>
        <strain evidence="7 8">JEL478</strain>
    </source>
</reference>
<dbReference type="Proteomes" id="UP000070544">
    <property type="component" value="Unassembled WGS sequence"/>
</dbReference>
<dbReference type="GO" id="GO:0005737">
    <property type="term" value="C:cytoplasm"/>
    <property type="evidence" value="ECO:0007669"/>
    <property type="project" value="UniProtKB-SubCell"/>
</dbReference>
<sequence>MSSIPSAELKTLNGHTGGPVHVCRFNNDGNYVLTGGHDKTVKLWNPNSGLCIKTYTGHGWEVLGLAVAHDNARFCSGGTDKSVILWDIGTGRIIRRFNGHFRKVNTVEFNADATVIASGSYDATVRLWDARAQSKIPIQIVEGPYGPKDDVTSLKIMGSEMLVGSVDGYIRNYDIRAGRIYADNIGSPVTSVQFSHDTNCILASSLDGVIRLFDKSNGELLADFKGHKNTSYRVPSCLTPTDAHVVSGSEDGRVVFWDLVDGKLVRELQQSQEGRTVTALDVQPVKDAAVPLVVSGSADGTVKVWGR</sequence>
<dbReference type="SMART" id="SM00320">
    <property type="entry name" value="WD40"/>
    <property type="match status" value="7"/>
</dbReference>
<proteinExistence type="inferred from homology"/>
<evidence type="ECO:0000256" key="2">
    <source>
        <dbReference type="ARBA" id="ARBA00022490"/>
    </source>
</evidence>
<feature type="repeat" description="WD" evidence="6">
    <location>
        <begin position="238"/>
        <end position="267"/>
    </location>
</feature>
<dbReference type="PROSITE" id="PS50082">
    <property type="entry name" value="WD_REPEATS_2"/>
    <property type="match status" value="5"/>
</dbReference>
<keyword evidence="3 6" id="KW-0853">WD repeat</keyword>
<dbReference type="EMBL" id="KQ965744">
    <property type="protein sequence ID" value="KXS18004.1"/>
    <property type="molecule type" value="Genomic_DNA"/>
</dbReference>
<dbReference type="Pfam" id="PF00400">
    <property type="entry name" value="WD40"/>
    <property type="match status" value="6"/>
</dbReference>
<dbReference type="STRING" id="1344416.A0A139AN24"/>
<protein>
    <submittedName>
        <fullName evidence="7">WD40 repeat-like protein</fullName>
    </submittedName>
</protein>
<dbReference type="InterPro" id="IPR001680">
    <property type="entry name" value="WD40_rpt"/>
</dbReference>
<evidence type="ECO:0000256" key="4">
    <source>
        <dbReference type="ARBA" id="ARBA00022737"/>
    </source>
</evidence>
<organism evidence="7 8">
    <name type="scientific">Gonapodya prolifera (strain JEL478)</name>
    <name type="common">Monoblepharis prolifera</name>
    <dbReference type="NCBI Taxonomy" id="1344416"/>
    <lineage>
        <taxon>Eukaryota</taxon>
        <taxon>Fungi</taxon>
        <taxon>Fungi incertae sedis</taxon>
        <taxon>Chytridiomycota</taxon>
        <taxon>Chytridiomycota incertae sedis</taxon>
        <taxon>Monoblepharidomycetes</taxon>
        <taxon>Monoblepharidales</taxon>
        <taxon>Gonapodyaceae</taxon>
        <taxon>Gonapodya</taxon>
    </lineage>
</organism>
<feature type="repeat" description="WD" evidence="6">
    <location>
        <begin position="292"/>
        <end position="307"/>
    </location>
</feature>
<dbReference type="PANTHER" id="PTHR22842">
    <property type="entry name" value="WD40 REPEAT PROTEIN"/>
    <property type="match status" value="1"/>
</dbReference>
<evidence type="ECO:0000256" key="6">
    <source>
        <dbReference type="PROSITE-ProRule" id="PRU00221"/>
    </source>
</evidence>
<dbReference type="SUPFAM" id="SSF50978">
    <property type="entry name" value="WD40 repeat-like"/>
    <property type="match status" value="1"/>
</dbReference>
<comment type="similarity">
    <text evidence="5">Belongs to the WD repeat MORG1 family.</text>
</comment>
<dbReference type="InterPro" id="IPR051980">
    <property type="entry name" value="WD_repeat_MORG1"/>
</dbReference>
<dbReference type="InterPro" id="IPR015943">
    <property type="entry name" value="WD40/YVTN_repeat-like_dom_sf"/>
</dbReference>
<evidence type="ECO:0000313" key="8">
    <source>
        <dbReference type="Proteomes" id="UP000070544"/>
    </source>
</evidence>
<dbReference type="PRINTS" id="PR00320">
    <property type="entry name" value="GPROTEINBRPT"/>
</dbReference>
<keyword evidence="8" id="KW-1185">Reference proteome</keyword>
<dbReference type="InterPro" id="IPR036322">
    <property type="entry name" value="WD40_repeat_dom_sf"/>
</dbReference>
<evidence type="ECO:0000256" key="3">
    <source>
        <dbReference type="ARBA" id="ARBA00022574"/>
    </source>
</evidence>
<dbReference type="CDD" id="cd00200">
    <property type="entry name" value="WD40"/>
    <property type="match status" value="1"/>
</dbReference>
<dbReference type="PROSITE" id="PS00678">
    <property type="entry name" value="WD_REPEATS_1"/>
    <property type="match status" value="1"/>
</dbReference>
<dbReference type="GO" id="GO:0045292">
    <property type="term" value="P:mRNA cis splicing, via spliceosome"/>
    <property type="evidence" value="ECO:0007669"/>
    <property type="project" value="EnsemblFungi"/>
</dbReference>
<dbReference type="AlphaFoldDB" id="A0A139AN24"/>
<dbReference type="PROSITE" id="PS50294">
    <property type="entry name" value="WD_REPEATS_REGION"/>
    <property type="match status" value="2"/>
</dbReference>
<dbReference type="PANTHER" id="PTHR22842:SF3">
    <property type="entry name" value="WD REPEAT DOMAIN-CONTAINING PROTEIN 83"/>
    <property type="match status" value="1"/>
</dbReference>
<keyword evidence="4" id="KW-0677">Repeat</keyword>
<feature type="repeat" description="WD" evidence="6">
    <location>
        <begin position="55"/>
        <end position="96"/>
    </location>
</feature>
<dbReference type="OMA" id="MCWDIRT"/>
<gene>
    <name evidence="7" type="ORF">M427DRAFT_54222</name>
</gene>
<dbReference type="InterPro" id="IPR020472">
    <property type="entry name" value="WD40_PAC1"/>
</dbReference>
<evidence type="ECO:0000256" key="5">
    <source>
        <dbReference type="ARBA" id="ARBA00038145"/>
    </source>
</evidence>
<dbReference type="InterPro" id="IPR019775">
    <property type="entry name" value="WD40_repeat_CS"/>
</dbReference>